<dbReference type="EMBL" id="CAWUPB010000913">
    <property type="protein sequence ID" value="CAK7333332.1"/>
    <property type="molecule type" value="Genomic_DNA"/>
</dbReference>
<dbReference type="Proteomes" id="UP001314170">
    <property type="component" value="Unassembled WGS sequence"/>
</dbReference>
<sequence length="72" mass="7798">MRLKPVTLVKEVAIATLESDNALRCSPSSWTQPPLAMPGPSFSLLSFPEGSIPQILSDRDAKFAIILRLSST</sequence>
<name>A0AAV1RFA2_9ROSI</name>
<comment type="caution">
    <text evidence="1">The sequence shown here is derived from an EMBL/GenBank/DDBJ whole genome shotgun (WGS) entry which is preliminary data.</text>
</comment>
<organism evidence="1 2">
    <name type="scientific">Dovyalis caffra</name>
    <dbReference type="NCBI Taxonomy" id="77055"/>
    <lineage>
        <taxon>Eukaryota</taxon>
        <taxon>Viridiplantae</taxon>
        <taxon>Streptophyta</taxon>
        <taxon>Embryophyta</taxon>
        <taxon>Tracheophyta</taxon>
        <taxon>Spermatophyta</taxon>
        <taxon>Magnoliopsida</taxon>
        <taxon>eudicotyledons</taxon>
        <taxon>Gunneridae</taxon>
        <taxon>Pentapetalae</taxon>
        <taxon>rosids</taxon>
        <taxon>fabids</taxon>
        <taxon>Malpighiales</taxon>
        <taxon>Salicaceae</taxon>
        <taxon>Flacourtieae</taxon>
        <taxon>Dovyalis</taxon>
    </lineage>
</organism>
<protein>
    <submittedName>
        <fullName evidence="1">Uncharacterized protein</fullName>
    </submittedName>
</protein>
<gene>
    <name evidence="1" type="ORF">DCAF_LOCUS9435</name>
</gene>
<proteinExistence type="predicted"/>
<dbReference type="AlphaFoldDB" id="A0AAV1RFA2"/>
<keyword evidence="2" id="KW-1185">Reference proteome</keyword>
<reference evidence="1 2" key="1">
    <citation type="submission" date="2024-01" db="EMBL/GenBank/DDBJ databases">
        <authorList>
            <person name="Waweru B."/>
        </authorList>
    </citation>
    <scope>NUCLEOTIDE SEQUENCE [LARGE SCALE GENOMIC DNA]</scope>
</reference>
<evidence type="ECO:0000313" key="1">
    <source>
        <dbReference type="EMBL" id="CAK7333332.1"/>
    </source>
</evidence>
<evidence type="ECO:0000313" key="2">
    <source>
        <dbReference type="Proteomes" id="UP001314170"/>
    </source>
</evidence>
<accession>A0AAV1RFA2</accession>